<dbReference type="AlphaFoldDB" id="A0A1I3XSF6"/>
<feature type="transmembrane region" description="Helical" evidence="1">
    <location>
        <begin position="7"/>
        <end position="29"/>
    </location>
</feature>
<dbReference type="RefSeq" id="WP_091897067.1">
    <property type="nucleotide sequence ID" value="NZ_FOSJ01000016.1"/>
</dbReference>
<evidence type="ECO:0000313" key="3">
    <source>
        <dbReference type="Proteomes" id="UP000199589"/>
    </source>
</evidence>
<keyword evidence="3" id="KW-1185">Reference proteome</keyword>
<dbReference type="OrthoDB" id="1905191at2"/>
<proteinExistence type="predicted"/>
<dbReference type="STRING" id="258723.GCA_900169305_01285"/>
<evidence type="ECO:0000313" key="2">
    <source>
        <dbReference type="EMBL" id="SFK21906.1"/>
    </source>
</evidence>
<evidence type="ECO:0000256" key="1">
    <source>
        <dbReference type="SAM" id="Phobius"/>
    </source>
</evidence>
<sequence length="297" mass="33904">MKVNNRLFLSILGSISTIAIIGFLFLSYIKLDEPLFFEQYYEQQVTVLSDGDLDSHGGEFELKYLTNAFEDKTVIHVEFPEEPDLAFQASEYPFGISPNSTPTPEETKGPYSVRTVYVQPLELFGAEQFDQTTLTQVKLFFSDNSSMTVDIGEVNFYTVSPDQLDTEPLNFFSSTSTSEGDTSHFYEVKSEVTLTGIHSEHLDKYADWINFKINDQPLETWIGKTFQSGETISGSSEMVENYNRDTLDRFTEIKIRPELTLTDAEGQQHTSRTFEIEDREAFTFFNLLEYVKARGAL</sequence>
<reference evidence="3" key="1">
    <citation type="submission" date="2016-10" db="EMBL/GenBank/DDBJ databases">
        <authorList>
            <person name="Varghese N."/>
            <person name="Submissions S."/>
        </authorList>
    </citation>
    <scope>NUCLEOTIDE SEQUENCE [LARGE SCALE GENOMIC DNA]</scope>
    <source>
        <strain evidence="3">DSM 16108</strain>
    </source>
</reference>
<dbReference type="EMBL" id="FOSJ01000016">
    <property type="protein sequence ID" value="SFK21906.1"/>
    <property type="molecule type" value="Genomic_DNA"/>
</dbReference>
<keyword evidence="1" id="KW-1133">Transmembrane helix</keyword>
<name>A0A1I3XSF6_9LACT</name>
<accession>A0A1I3XSF6</accession>
<organism evidence="2 3">
    <name type="scientific">Marinilactibacillus piezotolerans</name>
    <dbReference type="NCBI Taxonomy" id="258723"/>
    <lineage>
        <taxon>Bacteria</taxon>
        <taxon>Bacillati</taxon>
        <taxon>Bacillota</taxon>
        <taxon>Bacilli</taxon>
        <taxon>Lactobacillales</taxon>
        <taxon>Carnobacteriaceae</taxon>
        <taxon>Marinilactibacillus</taxon>
    </lineage>
</organism>
<keyword evidence="1" id="KW-0472">Membrane</keyword>
<gene>
    <name evidence="2" type="ORF">SAMN04488569_101624</name>
</gene>
<dbReference type="Proteomes" id="UP000199589">
    <property type="component" value="Unassembled WGS sequence"/>
</dbReference>
<protein>
    <submittedName>
        <fullName evidence="2">Uncharacterized protein</fullName>
    </submittedName>
</protein>
<keyword evidence="1" id="KW-0812">Transmembrane</keyword>